<dbReference type="AlphaFoldDB" id="A0A9J6EII7"/>
<keyword evidence="3" id="KW-1185">Reference proteome</keyword>
<reference evidence="2" key="2">
    <citation type="submission" date="2021-09" db="EMBL/GenBank/DDBJ databases">
        <authorList>
            <person name="Jia N."/>
            <person name="Wang J."/>
            <person name="Shi W."/>
            <person name="Du L."/>
            <person name="Sun Y."/>
            <person name="Zhan W."/>
            <person name="Jiang J."/>
            <person name="Wang Q."/>
            <person name="Zhang B."/>
            <person name="Ji P."/>
            <person name="Sakyi L.B."/>
            <person name="Cui X."/>
            <person name="Yuan T."/>
            <person name="Jiang B."/>
            <person name="Yang W."/>
            <person name="Lam T.T.-Y."/>
            <person name="Chang Q."/>
            <person name="Ding S."/>
            <person name="Wang X."/>
            <person name="Zhu J."/>
            <person name="Ruan X."/>
            <person name="Zhao L."/>
            <person name="Wei J."/>
            <person name="Que T."/>
            <person name="Du C."/>
            <person name="Cheng J."/>
            <person name="Dai P."/>
            <person name="Han X."/>
            <person name="Huang E."/>
            <person name="Gao Y."/>
            <person name="Liu J."/>
            <person name="Shao H."/>
            <person name="Ye R."/>
            <person name="Li L."/>
            <person name="Wei W."/>
            <person name="Wang X."/>
            <person name="Wang C."/>
            <person name="Huo Q."/>
            <person name="Li W."/>
            <person name="Guo W."/>
            <person name="Chen H."/>
            <person name="Chen S."/>
            <person name="Zhou L."/>
            <person name="Zhou L."/>
            <person name="Ni X."/>
            <person name="Tian J."/>
            <person name="Zhou Y."/>
            <person name="Sheng Y."/>
            <person name="Liu T."/>
            <person name="Pan Y."/>
            <person name="Xia L."/>
            <person name="Li J."/>
            <person name="Zhao F."/>
            <person name="Cao W."/>
        </authorList>
    </citation>
    <scope>NUCLEOTIDE SEQUENCE</scope>
    <source>
        <strain evidence="2">Rmic-2018</strain>
        <tissue evidence="2">Larvae</tissue>
    </source>
</reference>
<sequence length="295" mass="33758">MTREKPRGPPIASTTQPLPSCHEELPASRRKAEKKQRALPIASTSLPVPPLHRKSPAHQPKAEERPFSTLTHQKSLIKPQPHQRSPWKSRQKTQENIHAFPIEHSPRPAPTRRQTPLSLPHKTEGKPRAQPFGSTPRPLFPSHRESPVSQPKEEENQRVIPISPKPWRILSIDKSFTKSAQRHSVPECHGRTGHQKQLPAARRDAESRKSSQSAPAEKRKAEDQMLRLVQMVKTRKPEYTERDIRSHMDRLRHSLEGFSHKTFNAIVEMVITHMESEENRRRVKVEAGYSGGGKF</sequence>
<evidence type="ECO:0000256" key="1">
    <source>
        <dbReference type="SAM" id="MobiDB-lite"/>
    </source>
</evidence>
<evidence type="ECO:0000313" key="2">
    <source>
        <dbReference type="EMBL" id="KAH8034227.1"/>
    </source>
</evidence>
<feature type="region of interest" description="Disordered" evidence="1">
    <location>
        <begin position="1"/>
        <end position="162"/>
    </location>
</feature>
<gene>
    <name evidence="2" type="ORF">HPB51_021897</name>
</gene>
<protein>
    <submittedName>
        <fullName evidence="2">Uncharacterized protein</fullName>
    </submittedName>
</protein>
<accession>A0A9J6EII7</accession>
<comment type="caution">
    <text evidence="2">The sequence shown here is derived from an EMBL/GenBank/DDBJ whole genome shotgun (WGS) entry which is preliminary data.</text>
</comment>
<feature type="region of interest" description="Disordered" evidence="1">
    <location>
        <begin position="178"/>
        <end position="223"/>
    </location>
</feature>
<dbReference type="EMBL" id="JABSTU010000004">
    <property type="protein sequence ID" value="KAH8034227.1"/>
    <property type="molecule type" value="Genomic_DNA"/>
</dbReference>
<organism evidence="2 3">
    <name type="scientific">Rhipicephalus microplus</name>
    <name type="common">Cattle tick</name>
    <name type="synonym">Boophilus microplus</name>
    <dbReference type="NCBI Taxonomy" id="6941"/>
    <lineage>
        <taxon>Eukaryota</taxon>
        <taxon>Metazoa</taxon>
        <taxon>Ecdysozoa</taxon>
        <taxon>Arthropoda</taxon>
        <taxon>Chelicerata</taxon>
        <taxon>Arachnida</taxon>
        <taxon>Acari</taxon>
        <taxon>Parasitiformes</taxon>
        <taxon>Ixodida</taxon>
        <taxon>Ixodoidea</taxon>
        <taxon>Ixodidae</taxon>
        <taxon>Rhipicephalinae</taxon>
        <taxon>Rhipicephalus</taxon>
        <taxon>Boophilus</taxon>
    </lineage>
</organism>
<name>A0A9J6EII7_RHIMP</name>
<feature type="compositionally biased region" description="Basic and acidic residues" evidence="1">
    <location>
        <begin position="142"/>
        <end position="157"/>
    </location>
</feature>
<dbReference type="VEuPathDB" id="VectorBase:LOC119175651"/>
<evidence type="ECO:0000313" key="3">
    <source>
        <dbReference type="Proteomes" id="UP000821866"/>
    </source>
</evidence>
<reference evidence="2" key="1">
    <citation type="journal article" date="2020" name="Cell">
        <title>Large-Scale Comparative Analyses of Tick Genomes Elucidate Their Genetic Diversity and Vector Capacities.</title>
        <authorList>
            <consortium name="Tick Genome and Microbiome Consortium (TIGMIC)"/>
            <person name="Jia N."/>
            <person name="Wang J."/>
            <person name="Shi W."/>
            <person name="Du L."/>
            <person name="Sun Y."/>
            <person name="Zhan W."/>
            <person name="Jiang J.F."/>
            <person name="Wang Q."/>
            <person name="Zhang B."/>
            <person name="Ji P."/>
            <person name="Bell-Sakyi L."/>
            <person name="Cui X.M."/>
            <person name="Yuan T.T."/>
            <person name="Jiang B.G."/>
            <person name="Yang W.F."/>
            <person name="Lam T.T."/>
            <person name="Chang Q.C."/>
            <person name="Ding S.J."/>
            <person name="Wang X.J."/>
            <person name="Zhu J.G."/>
            <person name="Ruan X.D."/>
            <person name="Zhao L."/>
            <person name="Wei J.T."/>
            <person name="Ye R.Z."/>
            <person name="Que T.C."/>
            <person name="Du C.H."/>
            <person name="Zhou Y.H."/>
            <person name="Cheng J.X."/>
            <person name="Dai P.F."/>
            <person name="Guo W.B."/>
            <person name="Han X.H."/>
            <person name="Huang E.J."/>
            <person name="Li L.F."/>
            <person name="Wei W."/>
            <person name="Gao Y.C."/>
            <person name="Liu J.Z."/>
            <person name="Shao H.Z."/>
            <person name="Wang X."/>
            <person name="Wang C.C."/>
            <person name="Yang T.C."/>
            <person name="Huo Q.B."/>
            <person name="Li W."/>
            <person name="Chen H.Y."/>
            <person name="Chen S.E."/>
            <person name="Zhou L.G."/>
            <person name="Ni X.B."/>
            <person name="Tian J.H."/>
            <person name="Sheng Y."/>
            <person name="Liu T."/>
            <person name="Pan Y.S."/>
            <person name="Xia L.Y."/>
            <person name="Li J."/>
            <person name="Zhao F."/>
            <person name="Cao W.C."/>
        </authorList>
    </citation>
    <scope>NUCLEOTIDE SEQUENCE</scope>
    <source>
        <strain evidence="2">Rmic-2018</strain>
    </source>
</reference>
<proteinExistence type="predicted"/>
<dbReference type="Proteomes" id="UP000821866">
    <property type="component" value="Chromosome 2"/>
</dbReference>